<dbReference type="AlphaFoldDB" id="A0A089NJU4"/>
<evidence type="ECO:0000313" key="1">
    <source>
        <dbReference type="EMBL" id="AIQ88156.1"/>
    </source>
</evidence>
<proteinExistence type="predicted"/>
<accession>A0A089NJU4</accession>
<dbReference type="KEGG" id="mor:MOC_0401"/>
<reference evidence="1 2" key="1">
    <citation type="journal article" date="2014" name="PLoS ONE">
        <title>Genome Information of Methylobacterium oryzae, a Plant-Probiotic Methylotroph in the Phyllosphere.</title>
        <authorList>
            <person name="Kwak M.J."/>
            <person name="Jeong H."/>
            <person name="Madhaiyan M."/>
            <person name="Lee Y."/>
            <person name="Sa T.M."/>
            <person name="Oh T.K."/>
            <person name="Kim J.F."/>
        </authorList>
    </citation>
    <scope>NUCLEOTIDE SEQUENCE [LARGE SCALE GENOMIC DNA]</scope>
    <source>
        <strain evidence="1 2">CBMB20</strain>
    </source>
</reference>
<dbReference type="STRING" id="693986.MOC_0401"/>
<dbReference type="HOGENOM" id="CLU_2683642_0_0_5"/>
<evidence type="ECO:0000313" key="2">
    <source>
        <dbReference type="Proteomes" id="UP000029492"/>
    </source>
</evidence>
<dbReference type="Proteomes" id="UP000029492">
    <property type="component" value="Chromosome"/>
</dbReference>
<dbReference type="EMBL" id="CP003811">
    <property type="protein sequence ID" value="AIQ88156.1"/>
    <property type="molecule type" value="Genomic_DNA"/>
</dbReference>
<keyword evidence="2" id="KW-1185">Reference proteome</keyword>
<organism evidence="1 2">
    <name type="scientific">Methylobacterium oryzae CBMB20</name>
    <dbReference type="NCBI Taxonomy" id="693986"/>
    <lineage>
        <taxon>Bacteria</taxon>
        <taxon>Pseudomonadati</taxon>
        <taxon>Pseudomonadota</taxon>
        <taxon>Alphaproteobacteria</taxon>
        <taxon>Hyphomicrobiales</taxon>
        <taxon>Methylobacteriaceae</taxon>
        <taxon>Methylobacterium</taxon>
    </lineage>
</organism>
<sequence>MFAALTSPGNSQMLVPGIVETHSVKKQDCARFSDLSALYWWFNSKITPLGIALAMIRLTSMTGIGPCALNPTRR</sequence>
<protein>
    <submittedName>
        <fullName evidence="1">Protein of unassigned function</fullName>
    </submittedName>
</protein>
<name>A0A089NJU4_9HYPH</name>
<gene>
    <name evidence="1" type="ORF">MOC_0401</name>
</gene>